<reference evidence="8" key="1">
    <citation type="submission" date="2020-10" db="EMBL/GenBank/DDBJ databases">
        <title>Taxonomic study of unclassified bacteria belonging to the class Ktedonobacteria.</title>
        <authorList>
            <person name="Yabe S."/>
            <person name="Wang C.M."/>
            <person name="Zheng Y."/>
            <person name="Sakai Y."/>
            <person name="Cavaletti L."/>
            <person name="Monciardini P."/>
            <person name="Donadio S."/>
        </authorList>
    </citation>
    <scope>NUCLEOTIDE SEQUENCE</scope>
    <source>
        <strain evidence="8">SOSP1-1</strain>
    </source>
</reference>
<feature type="transmembrane region" description="Helical" evidence="7">
    <location>
        <begin position="62"/>
        <end position="89"/>
    </location>
</feature>
<evidence type="ECO:0008006" key="10">
    <source>
        <dbReference type="Google" id="ProtNLM"/>
    </source>
</evidence>
<keyword evidence="9" id="KW-1185">Reference proteome</keyword>
<dbReference type="GO" id="GO:0005886">
    <property type="term" value="C:plasma membrane"/>
    <property type="evidence" value="ECO:0007669"/>
    <property type="project" value="UniProtKB-SubCell"/>
</dbReference>
<keyword evidence="4 7" id="KW-0812">Transmembrane</keyword>
<evidence type="ECO:0000256" key="5">
    <source>
        <dbReference type="ARBA" id="ARBA00022989"/>
    </source>
</evidence>
<evidence type="ECO:0000256" key="3">
    <source>
        <dbReference type="ARBA" id="ARBA00022475"/>
    </source>
</evidence>
<dbReference type="EMBL" id="BNJF01000005">
    <property type="protein sequence ID" value="GHO49353.1"/>
    <property type="molecule type" value="Genomic_DNA"/>
</dbReference>
<dbReference type="InterPro" id="IPR051907">
    <property type="entry name" value="DoxX-like_oxidoreductase"/>
</dbReference>
<sequence>MELSLGLLIIRIVVGLLLIGHGSQKAFGWFGGGGFAGTVGFLKSIGFKPAGFWVLLGVSGEIIGGLLFLLGLLTPLGAAAIFASMLMAVIKMHWKAGLWSQNGGYEYPLVLAIVALAVGLIGPGSYSIDALLGFTLPTFIFWSLIVLSIIVDLVGRAISNQTSAAKEKQQAA</sequence>
<comment type="subcellular location">
    <subcellularLocation>
        <location evidence="1">Cell membrane</location>
        <topology evidence="1">Multi-pass membrane protein</topology>
    </subcellularLocation>
</comment>
<proteinExistence type="inferred from homology"/>
<feature type="transmembrane region" description="Helical" evidence="7">
    <location>
        <begin position="140"/>
        <end position="158"/>
    </location>
</feature>
<evidence type="ECO:0000256" key="7">
    <source>
        <dbReference type="SAM" id="Phobius"/>
    </source>
</evidence>
<keyword evidence="6 7" id="KW-0472">Membrane</keyword>
<keyword evidence="3" id="KW-1003">Cell membrane</keyword>
<evidence type="ECO:0000256" key="1">
    <source>
        <dbReference type="ARBA" id="ARBA00004651"/>
    </source>
</evidence>
<feature type="transmembrane region" description="Helical" evidence="7">
    <location>
        <begin position="6"/>
        <end position="23"/>
    </location>
</feature>
<dbReference type="Pfam" id="PF07681">
    <property type="entry name" value="DoxX"/>
    <property type="match status" value="1"/>
</dbReference>
<organism evidence="8 9">
    <name type="scientific">Ktedonospora formicarum</name>
    <dbReference type="NCBI Taxonomy" id="2778364"/>
    <lineage>
        <taxon>Bacteria</taxon>
        <taxon>Bacillati</taxon>
        <taxon>Chloroflexota</taxon>
        <taxon>Ktedonobacteria</taxon>
        <taxon>Ktedonobacterales</taxon>
        <taxon>Ktedonobacteraceae</taxon>
        <taxon>Ktedonospora</taxon>
    </lineage>
</organism>
<dbReference type="AlphaFoldDB" id="A0A8J3IBN9"/>
<dbReference type="RefSeq" id="WP_220198489.1">
    <property type="nucleotide sequence ID" value="NZ_BNJF01000005.1"/>
</dbReference>
<feature type="transmembrane region" description="Helical" evidence="7">
    <location>
        <begin position="35"/>
        <end position="56"/>
    </location>
</feature>
<evidence type="ECO:0000313" key="8">
    <source>
        <dbReference type="EMBL" id="GHO49353.1"/>
    </source>
</evidence>
<feature type="transmembrane region" description="Helical" evidence="7">
    <location>
        <begin position="109"/>
        <end position="128"/>
    </location>
</feature>
<evidence type="ECO:0000256" key="6">
    <source>
        <dbReference type="ARBA" id="ARBA00023136"/>
    </source>
</evidence>
<evidence type="ECO:0000256" key="2">
    <source>
        <dbReference type="ARBA" id="ARBA00006679"/>
    </source>
</evidence>
<dbReference type="InterPro" id="IPR032808">
    <property type="entry name" value="DoxX"/>
</dbReference>
<dbReference type="Proteomes" id="UP000612362">
    <property type="component" value="Unassembled WGS sequence"/>
</dbReference>
<dbReference type="PANTHER" id="PTHR33452">
    <property type="entry name" value="OXIDOREDUCTASE CATD-RELATED"/>
    <property type="match status" value="1"/>
</dbReference>
<evidence type="ECO:0000256" key="4">
    <source>
        <dbReference type="ARBA" id="ARBA00022692"/>
    </source>
</evidence>
<dbReference type="PANTHER" id="PTHR33452:SF1">
    <property type="entry name" value="INNER MEMBRANE PROTEIN YPHA-RELATED"/>
    <property type="match status" value="1"/>
</dbReference>
<protein>
    <recommendedName>
        <fullName evidence="10">DoxX family protein</fullName>
    </recommendedName>
</protein>
<comment type="similarity">
    <text evidence="2">Belongs to the DoxX family.</text>
</comment>
<accession>A0A8J3IBN9</accession>
<comment type="caution">
    <text evidence="8">The sequence shown here is derived from an EMBL/GenBank/DDBJ whole genome shotgun (WGS) entry which is preliminary data.</text>
</comment>
<gene>
    <name evidence="8" type="ORF">KSX_75160</name>
</gene>
<evidence type="ECO:0000313" key="9">
    <source>
        <dbReference type="Proteomes" id="UP000612362"/>
    </source>
</evidence>
<keyword evidence="5 7" id="KW-1133">Transmembrane helix</keyword>
<name>A0A8J3IBN9_9CHLR</name>